<keyword evidence="2" id="KW-1185">Reference proteome</keyword>
<dbReference type="HOGENOM" id="CLU_2071946_0_0_4"/>
<proteinExistence type="predicted"/>
<dbReference type="AlphaFoldDB" id="W0SEY6"/>
<evidence type="ECO:0000313" key="1">
    <source>
        <dbReference type="EMBL" id="BAO29621.1"/>
    </source>
</evidence>
<protein>
    <submittedName>
        <fullName evidence="1">Uncharacterized protein</fullName>
    </submittedName>
</protein>
<dbReference type="Proteomes" id="UP000031637">
    <property type="component" value="Chromosome"/>
</dbReference>
<sequence length="118" mass="12004">MHRNDNALPGKTIAGLETRRNQIALNLIVILAATAVCVAVDCAHDAQGSGNSGARDIAAATAGGLRHVEATDAGNIALPGHDGVGTIAPGSSARFSGAKFRNAATRAIVRDGKVYFVK</sequence>
<name>W0SEY6_9PROT</name>
<gene>
    <name evidence="1" type="ORF">SUTH_01829</name>
</gene>
<accession>W0SEY6</accession>
<evidence type="ECO:0000313" key="2">
    <source>
        <dbReference type="Proteomes" id="UP000031637"/>
    </source>
</evidence>
<dbReference type="STRING" id="1223802.SUTH_01829"/>
<dbReference type="EMBL" id="AP012547">
    <property type="protein sequence ID" value="BAO29621.1"/>
    <property type="molecule type" value="Genomic_DNA"/>
</dbReference>
<dbReference type="KEGG" id="shd:SUTH_01829"/>
<organism evidence="1 2">
    <name type="scientific">Sulfuritalea hydrogenivorans sk43H</name>
    <dbReference type="NCBI Taxonomy" id="1223802"/>
    <lineage>
        <taxon>Bacteria</taxon>
        <taxon>Pseudomonadati</taxon>
        <taxon>Pseudomonadota</taxon>
        <taxon>Betaproteobacteria</taxon>
        <taxon>Nitrosomonadales</taxon>
        <taxon>Sterolibacteriaceae</taxon>
        <taxon>Sulfuritalea</taxon>
    </lineage>
</organism>
<reference evidence="1 2" key="1">
    <citation type="journal article" date="2014" name="Syst. Appl. Microbiol.">
        <title>Complete genomes of freshwater sulfur oxidizers Sulfuricella denitrificans skB26 and Sulfuritalea hydrogenivorans sk43H: genetic insights into the sulfur oxidation pathway of betaproteobacteria.</title>
        <authorList>
            <person name="Watanabe T."/>
            <person name="Kojima H."/>
            <person name="Fukui M."/>
        </authorList>
    </citation>
    <scope>NUCLEOTIDE SEQUENCE [LARGE SCALE GENOMIC DNA]</scope>
    <source>
        <strain evidence="1">DSM22779</strain>
    </source>
</reference>